<dbReference type="PROSITE" id="PS50931">
    <property type="entry name" value="HTH_LYSR"/>
    <property type="match status" value="1"/>
</dbReference>
<proteinExistence type="inferred from homology"/>
<dbReference type="InterPro" id="IPR036390">
    <property type="entry name" value="WH_DNA-bd_sf"/>
</dbReference>
<accession>A0A1M5KSG5</accession>
<dbReference type="GO" id="GO:0003677">
    <property type="term" value="F:DNA binding"/>
    <property type="evidence" value="ECO:0007669"/>
    <property type="project" value="UniProtKB-KW"/>
</dbReference>
<dbReference type="OrthoDB" id="8627799at2"/>
<dbReference type="InterPro" id="IPR000847">
    <property type="entry name" value="LysR_HTH_N"/>
</dbReference>
<evidence type="ECO:0000256" key="4">
    <source>
        <dbReference type="ARBA" id="ARBA00023163"/>
    </source>
</evidence>
<reference evidence="7" key="1">
    <citation type="submission" date="2016-11" db="EMBL/GenBank/DDBJ databases">
        <authorList>
            <person name="Varghese N."/>
            <person name="Submissions S."/>
        </authorList>
    </citation>
    <scope>NUCLEOTIDE SEQUENCE [LARGE SCALE GENOMIC DNA]</scope>
    <source>
        <strain evidence="7">DSM 16579</strain>
    </source>
</reference>
<evidence type="ECO:0000313" key="6">
    <source>
        <dbReference type="EMBL" id="SHG55708.1"/>
    </source>
</evidence>
<evidence type="ECO:0000256" key="2">
    <source>
        <dbReference type="ARBA" id="ARBA00023015"/>
    </source>
</evidence>
<evidence type="ECO:0000259" key="5">
    <source>
        <dbReference type="PROSITE" id="PS50931"/>
    </source>
</evidence>
<evidence type="ECO:0000256" key="1">
    <source>
        <dbReference type="ARBA" id="ARBA00009437"/>
    </source>
</evidence>
<dbReference type="GO" id="GO:0003700">
    <property type="term" value="F:DNA-binding transcription factor activity"/>
    <property type="evidence" value="ECO:0007669"/>
    <property type="project" value="InterPro"/>
</dbReference>
<dbReference type="Pfam" id="PF03466">
    <property type="entry name" value="LysR_substrate"/>
    <property type="match status" value="1"/>
</dbReference>
<dbReference type="PANTHER" id="PTHR30419">
    <property type="entry name" value="HTH-TYPE TRANSCRIPTIONAL REGULATOR YBHD"/>
    <property type="match status" value="1"/>
</dbReference>
<dbReference type="Pfam" id="PF00126">
    <property type="entry name" value="HTH_1"/>
    <property type="match status" value="1"/>
</dbReference>
<dbReference type="InterPro" id="IPR050950">
    <property type="entry name" value="HTH-type_LysR_regulators"/>
</dbReference>
<dbReference type="STRING" id="1122206.SAMN02745753_04115"/>
<keyword evidence="2" id="KW-0805">Transcription regulation</keyword>
<keyword evidence="7" id="KW-1185">Reference proteome</keyword>
<evidence type="ECO:0000313" key="7">
    <source>
        <dbReference type="Proteomes" id="UP000184517"/>
    </source>
</evidence>
<name>A0A1M5KSG5_9GAMM</name>
<organism evidence="6 7">
    <name type="scientific">Marinomonas polaris DSM 16579</name>
    <dbReference type="NCBI Taxonomy" id="1122206"/>
    <lineage>
        <taxon>Bacteria</taxon>
        <taxon>Pseudomonadati</taxon>
        <taxon>Pseudomonadota</taxon>
        <taxon>Gammaproteobacteria</taxon>
        <taxon>Oceanospirillales</taxon>
        <taxon>Oceanospirillaceae</taxon>
        <taxon>Marinomonas</taxon>
    </lineage>
</organism>
<evidence type="ECO:0000256" key="3">
    <source>
        <dbReference type="ARBA" id="ARBA00023125"/>
    </source>
</evidence>
<protein>
    <submittedName>
        <fullName evidence="6">Transcriptional regulator, LysR family</fullName>
    </submittedName>
</protein>
<dbReference type="GO" id="GO:0005829">
    <property type="term" value="C:cytosol"/>
    <property type="evidence" value="ECO:0007669"/>
    <property type="project" value="TreeGrafter"/>
</dbReference>
<sequence length="318" mass="35421">MVPVLKSIISRLRFKHLQLIVAIEDYGSLHKAAISISISQPGATKLLNEVEKSIGFKLFERTAKGMVPNEVGSCVTRYARVIFNDLSHMREEIVGIAEGSGGHISVGCIMGAVPILTRAIYELRCDQPELTVEIFENNSANLLHKIDQGRIDFAVCRVSRGQNILPYDNIALSEEPLAIVANIAHPLLQNNSVSLEDLADHPWVLYTSNTPMRQSIEYEMQKLGLDIVKHPVESSSAFSTIMLLQYDVNLLAVLPLDVAEFFVSKNLISLLDIKITSLMSKIGIVKRKDSNLTSTAHLLISKLYDDVGLVYDQNEWHR</sequence>
<dbReference type="PANTHER" id="PTHR30419:SF8">
    <property type="entry name" value="NITROGEN ASSIMILATION TRANSCRIPTIONAL ACTIVATOR-RELATED"/>
    <property type="match status" value="1"/>
</dbReference>
<gene>
    <name evidence="6" type="ORF">SAMN02745753_04115</name>
</gene>
<dbReference type="SUPFAM" id="SSF46785">
    <property type="entry name" value="Winged helix' DNA-binding domain"/>
    <property type="match status" value="1"/>
</dbReference>
<dbReference type="EMBL" id="FQVF01000024">
    <property type="protein sequence ID" value="SHG55708.1"/>
    <property type="molecule type" value="Genomic_DNA"/>
</dbReference>
<dbReference type="RefSeq" id="WP_072841686.1">
    <property type="nucleotide sequence ID" value="NZ_FQVF01000024.1"/>
</dbReference>
<dbReference type="AlphaFoldDB" id="A0A1M5KSG5"/>
<dbReference type="InterPro" id="IPR036388">
    <property type="entry name" value="WH-like_DNA-bd_sf"/>
</dbReference>
<comment type="similarity">
    <text evidence="1">Belongs to the LysR transcriptional regulatory family.</text>
</comment>
<dbReference type="Gene3D" id="3.40.190.290">
    <property type="match status" value="1"/>
</dbReference>
<dbReference type="InterPro" id="IPR005119">
    <property type="entry name" value="LysR_subst-bd"/>
</dbReference>
<dbReference type="Proteomes" id="UP000184517">
    <property type="component" value="Unassembled WGS sequence"/>
</dbReference>
<feature type="domain" description="HTH lysR-type" evidence="5">
    <location>
        <begin position="12"/>
        <end position="69"/>
    </location>
</feature>
<keyword evidence="4" id="KW-0804">Transcription</keyword>
<dbReference type="SUPFAM" id="SSF53850">
    <property type="entry name" value="Periplasmic binding protein-like II"/>
    <property type="match status" value="1"/>
</dbReference>
<dbReference type="Gene3D" id="1.10.10.10">
    <property type="entry name" value="Winged helix-like DNA-binding domain superfamily/Winged helix DNA-binding domain"/>
    <property type="match status" value="1"/>
</dbReference>
<keyword evidence="3" id="KW-0238">DNA-binding</keyword>